<dbReference type="CDD" id="cd03467">
    <property type="entry name" value="Rieske"/>
    <property type="match status" value="1"/>
</dbReference>
<dbReference type="PANTHER" id="PTHR21496:SF23">
    <property type="entry name" value="3-PHENYLPROPIONATE_CINNAMIC ACID DIOXYGENASE FERREDOXIN SUBUNIT"/>
    <property type="match status" value="1"/>
</dbReference>
<dbReference type="RefSeq" id="WP_146400465.1">
    <property type="nucleotide sequence ID" value="NZ_SJPJ01000001.1"/>
</dbReference>
<keyword evidence="1" id="KW-0001">2Fe-2S</keyword>
<dbReference type="AlphaFoldDB" id="A0A5C5Z820"/>
<gene>
    <name evidence="6" type="primary">andAb_2</name>
    <name evidence="6" type="ORF">CA13_48150</name>
</gene>
<evidence type="ECO:0000259" key="5">
    <source>
        <dbReference type="PROSITE" id="PS51296"/>
    </source>
</evidence>
<comment type="caution">
    <text evidence="6">The sequence shown here is derived from an EMBL/GenBank/DDBJ whole genome shotgun (WGS) entry which is preliminary data.</text>
</comment>
<dbReference type="GO" id="GO:0046872">
    <property type="term" value="F:metal ion binding"/>
    <property type="evidence" value="ECO:0007669"/>
    <property type="project" value="UniProtKB-KW"/>
</dbReference>
<dbReference type="Gene3D" id="2.102.10.10">
    <property type="entry name" value="Rieske [2Fe-2S] iron-sulphur domain"/>
    <property type="match status" value="1"/>
</dbReference>
<organism evidence="6 7">
    <name type="scientific">Novipirellula herctigrandis</name>
    <dbReference type="NCBI Taxonomy" id="2527986"/>
    <lineage>
        <taxon>Bacteria</taxon>
        <taxon>Pseudomonadati</taxon>
        <taxon>Planctomycetota</taxon>
        <taxon>Planctomycetia</taxon>
        <taxon>Pirellulales</taxon>
        <taxon>Pirellulaceae</taxon>
        <taxon>Novipirellula</taxon>
    </lineage>
</organism>
<accession>A0A5C5Z820</accession>
<evidence type="ECO:0000256" key="2">
    <source>
        <dbReference type="ARBA" id="ARBA00022723"/>
    </source>
</evidence>
<dbReference type="EMBL" id="SJPJ01000001">
    <property type="protein sequence ID" value="TWT83350.1"/>
    <property type="molecule type" value="Genomic_DNA"/>
</dbReference>
<dbReference type="GO" id="GO:0051213">
    <property type="term" value="F:dioxygenase activity"/>
    <property type="evidence" value="ECO:0007669"/>
    <property type="project" value="UniProtKB-KW"/>
</dbReference>
<dbReference type="GO" id="GO:0051537">
    <property type="term" value="F:2 iron, 2 sulfur cluster binding"/>
    <property type="evidence" value="ECO:0007669"/>
    <property type="project" value="UniProtKB-KW"/>
</dbReference>
<name>A0A5C5Z820_9BACT</name>
<keyword evidence="6" id="KW-0560">Oxidoreductase</keyword>
<dbReference type="PANTHER" id="PTHR21496">
    <property type="entry name" value="FERREDOXIN-RELATED"/>
    <property type="match status" value="1"/>
</dbReference>
<feature type="domain" description="Rieske" evidence="5">
    <location>
        <begin position="5"/>
        <end position="100"/>
    </location>
</feature>
<reference evidence="6 7" key="1">
    <citation type="submission" date="2019-02" db="EMBL/GenBank/DDBJ databases">
        <title>Deep-cultivation of Planctomycetes and their phenomic and genomic characterization uncovers novel biology.</title>
        <authorList>
            <person name="Wiegand S."/>
            <person name="Jogler M."/>
            <person name="Boedeker C."/>
            <person name="Pinto D."/>
            <person name="Vollmers J."/>
            <person name="Rivas-Marin E."/>
            <person name="Kohn T."/>
            <person name="Peeters S.H."/>
            <person name="Heuer A."/>
            <person name="Rast P."/>
            <person name="Oberbeckmann S."/>
            <person name="Bunk B."/>
            <person name="Jeske O."/>
            <person name="Meyerdierks A."/>
            <person name="Storesund J.E."/>
            <person name="Kallscheuer N."/>
            <person name="Luecker S."/>
            <person name="Lage O.M."/>
            <person name="Pohl T."/>
            <person name="Merkel B.J."/>
            <person name="Hornburger P."/>
            <person name="Mueller R.-W."/>
            <person name="Bruemmer F."/>
            <person name="Labrenz M."/>
            <person name="Spormann A.M."/>
            <person name="Op Den Camp H."/>
            <person name="Overmann J."/>
            <person name="Amann R."/>
            <person name="Jetten M.S.M."/>
            <person name="Mascher T."/>
            <person name="Medema M.H."/>
            <person name="Devos D.P."/>
            <person name="Kaster A.-K."/>
            <person name="Ovreas L."/>
            <person name="Rohde M."/>
            <person name="Galperin M.Y."/>
            <person name="Jogler C."/>
        </authorList>
    </citation>
    <scope>NUCLEOTIDE SEQUENCE [LARGE SCALE GENOMIC DNA]</scope>
    <source>
        <strain evidence="6 7">CA13</strain>
    </source>
</reference>
<evidence type="ECO:0000256" key="1">
    <source>
        <dbReference type="ARBA" id="ARBA00022714"/>
    </source>
</evidence>
<evidence type="ECO:0000313" key="6">
    <source>
        <dbReference type="EMBL" id="TWT83350.1"/>
    </source>
</evidence>
<dbReference type="SUPFAM" id="SSF50022">
    <property type="entry name" value="ISP domain"/>
    <property type="match status" value="1"/>
</dbReference>
<dbReference type="Proteomes" id="UP000315010">
    <property type="component" value="Unassembled WGS sequence"/>
</dbReference>
<dbReference type="Pfam" id="PF00355">
    <property type="entry name" value="Rieske"/>
    <property type="match status" value="1"/>
</dbReference>
<proteinExistence type="predicted"/>
<dbReference type="OrthoDB" id="9795104at2"/>
<evidence type="ECO:0000256" key="4">
    <source>
        <dbReference type="ARBA" id="ARBA00023014"/>
    </source>
</evidence>
<keyword evidence="2" id="KW-0479">Metal-binding</keyword>
<keyword evidence="3" id="KW-0408">Iron</keyword>
<evidence type="ECO:0000313" key="7">
    <source>
        <dbReference type="Proteomes" id="UP000315010"/>
    </source>
</evidence>
<keyword evidence="7" id="KW-1185">Reference proteome</keyword>
<keyword evidence="6" id="KW-0223">Dioxygenase</keyword>
<dbReference type="InterPro" id="IPR017941">
    <property type="entry name" value="Rieske_2Fe-2S"/>
</dbReference>
<keyword evidence="4" id="KW-0411">Iron-sulfur</keyword>
<dbReference type="InterPro" id="IPR036922">
    <property type="entry name" value="Rieske_2Fe-2S_sf"/>
</dbReference>
<dbReference type="PROSITE" id="PS51296">
    <property type="entry name" value="RIESKE"/>
    <property type="match status" value="1"/>
</dbReference>
<evidence type="ECO:0000256" key="3">
    <source>
        <dbReference type="ARBA" id="ARBA00023004"/>
    </source>
</evidence>
<sequence>MNENWIDVGPSEQCLDGTAVEVIAGDHVIALFRIAGKLWAIDGICAHQGGPIAQGEIHDGCVTCPWHGWQYELATGVQTINRKTLQRVFPVRECEGRIEIQVSM</sequence>
<protein>
    <submittedName>
        <fullName evidence="6">Anthranilate 1,2-dioxygenase ferredoxin subunit</fullName>
    </submittedName>
</protein>